<dbReference type="InterPro" id="IPR011551">
    <property type="entry name" value="NTP_PyrPHydrolase_MazG"/>
</dbReference>
<dbReference type="CDD" id="cd11529">
    <property type="entry name" value="NTP-PPase_MazG_Cterm"/>
    <property type="match status" value="1"/>
</dbReference>
<dbReference type="GO" id="GO:0046076">
    <property type="term" value="P:dTTP catabolic process"/>
    <property type="evidence" value="ECO:0007669"/>
    <property type="project" value="TreeGrafter"/>
</dbReference>
<dbReference type="SUPFAM" id="SSF101386">
    <property type="entry name" value="all-alpha NTP pyrophosphatases"/>
    <property type="match status" value="2"/>
</dbReference>
<dbReference type="EMBL" id="UOFG01000120">
    <property type="protein sequence ID" value="VAW60366.1"/>
    <property type="molecule type" value="Genomic_DNA"/>
</dbReference>
<dbReference type="Pfam" id="PF03819">
    <property type="entry name" value="MazG"/>
    <property type="match status" value="2"/>
</dbReference>
<dbReference type="InterPro" id="IPR048011">
    <property type="entry name" value="NTP-PPase_MazG-like_C"/>
</dbReference>
<feature type="domain" description="NTP pyrophosphohydrolase MazG-like" evidence="1">
    <location>
        <begin position="24"/>
        <end position="97"/>
    </location>
</feature>
<reference evidence="2" key="1">
    <citation type="submission" date="2018-06" db="EMBL/GenBank/DDBJ databases">
        <authorList>
            <person name="Zhirakovskaya E."/>
        </authorList>
    </citation>
    <scope>NUCLEOTIDE SEQUENCE</scope>
</reference>
<dbReference type="InterPro" id="IPR004518">
    <property type="entry name" value="MazG-like_dom"/>
</dbReference>
<dbReference type="EC" id="3.6.1.8" evidence="2"/>
<dbReference type="NCBIfam" id="TIGR00444">
    <property type="entry name" value="mazG"/>
    <property type="match status" value="1"/>
</dbReference>
<dbReference type="GO" id="GO:0046052">
    <property type="term" value="P:UTP catabolic process"/>
    <property type="evidence" value="ECO:0007669"/>
    <property type="project" value="TreeGrafter"/>
</dbReference>
<keyword evidence="2" id="KW-0378">Hydrolase</keyword>
<dbReference type="GO" id="GO:0006203">
    <property type="term" value="P:dGTP catabolic process"/>
    <property type="evidence" value="ECO:0007669"/>
    <property type="project" value="TreeGrafter"/>
</dbReference>
<feature type="domain" description="NTP pyrophosphohydrolase MazG-like" evidence="1">
    <location>
        <begin position="163"/>
        <end position="224"/>
    </location>
</feature>
<gene>
    <name evidence="2" type="ORF">MNBD_GAMMA11-2593</name>
</gene>
<sequence>MKNLLDIMSALRDPQNGCPWDIKQTYRSIVPYTLEEAYEVADAIENGDMQELKSELGDLLFQVVFYAQIAREKGDFDFSGVVDAVSKKLVDRHPHVFSSKECKDEMALNEAWEQAKSAERNEASAEGEVSILSGVAKALPALKRAQKLQKRAAREGFDWATVEPVLEKIKEEIGELEEAMQQKNQPHIFEEMGDLLFSCVNLARHIEVDSEESLRACNQKFEQRFSFIERSLKQANRAFDNCTLDELEALWQDAKKSGNN</sequence>
<dbReference type="GO" id="GO:0046061">
    <property type="term" value="P:dATP catabolic process"/>
    <property type="evidence" value="ECO:0007669"/>
    <property type="project" value="TreeGrafter"/>
</dbReference>
<dbReference type="FunFam" id="1.10.287.1080:FF:000003">
    <property type="entry name" value="Nucleoside triphosphate pyrophosphohydrolase"/>
    <property type="match status" value="1"/>
</dbReference>
<dbReference type="GO" id="GO:0006950">
    <property type="term" value="P:response to stress"/>
    <property type="evidence" value="ECO:0007669"/>
    <property type="project" value="UniProtKB-ARBA"/>
</dbReference>
<dbReference type="AlphaFoldDB" id="A0A3B0XVY6"/>
<dbReference type="CDD" id="cd11528">
    <property type="entry name" value="NTP-PPase_MazG_Nterm"/>
    <property type="match status" value="1"/>
</dbReference>
<dbReference type="Gene3D" id="1.10.287.1080">
    <property type="entry name" value="MazG-like"/>
    <property type="match status" value="2"/>
</dbReference>
<dbReference type="PANTHER" id="PTHR30522">
    <property type="entry name" value="NUCLEOSIDE TRIPHOSPHATE PYROPHOSPHOHYDROLASE"/>
    <property type="match status" value="1"/>
</dbReference>
<name>A0A3B0XVY6_9ZZZZ</name>
<evidence type="ECO:0000259" key="1">
    <source>
        <dbReference type="Pfam" id="PF03819"/>
    </source>
</evidence>
<organism evidence="2">
    <name type="scientific">hydrothermal vent metagenome</name>
    <dbReference type="NCBI Taxonomy" id="652676"/>
    <lineage>
        <taxon>unclassified sequences</taxon>
        <taxon>metagenomes</taxon>
        <taxon>ecological metagenomes</taxon>
    </lineage>
</organism>
<evidence type="ECO:0000313" key="2">
    <source>
        <dbReference type="EMBL" id="VAW60366.1"/>
    </source>
</evidence>
<dbReference type="GO" id="GO:0046047">
    <property type="term" value="P:TTP catabolic process"/>
    <property type="evidence" value="ECO:0007669"/>
    <property type="project" value="TreeGrafter"/>
</dbReference>
<dbReference type="FunFam" id="1.10.287.1080:FF:000001">
    <property type="entry name" value="Nucleoside triphosphate pyrophosphohydrolase"/>
    <property type="match status" value="1"/>
</dbReference>
<accession>A0A3B0XVY6</accession>
<dbReference type="InterPro" id="IPR048015">
    <property type="entry name" value="NTP-PPase_MazG-like_N"/>
</dbReference>
<protein>
    <submittedName>
        <fullName evidence="2">Nucleoside triphosphate pyrophosphohydrolase MazG</fullName>
        <ecNumber evidence="2">3.6.1.8</ecNumber>
    </submittedName>
</protein>
<dbReference type="GO" id="GO:0047693">
    <property type="term" value="F:ATP diphosphatase activity"/>
    <property type="evidence" value="ECO:0007669"/>
    <property type="project" value="UniProtKB-EC"/>
</dbReference>
<dbReference type="NCBIfam" id="NF007113">
    <property type="entry name" value="PRK09562.1"/>
    <property type="match status" value="1"/>
</dbReference>
<dbReference type="PANTHER" id="PTHR30522:SF0">
    <property type="entry name" value="NUCLEOSIDE TRIPHOSPHATE PYROPHOSPHOHYDROLASE"/>
    <property type="match status" value="1"/>
</dbReference>
<dbReference type="GO" id="GO:0046081">
    <property type="term" value="P:dUTP catabolic process"/>
    <property type="evidence" value="ECO:0007669"/>
    <property type="project" value="TreeGrafter"/>
</dbReference>
<proteinExistence type="predicted"/>